<dbReference type="Pfam" id="PF00582">
    <property type="entry name" value="Usp"/>
    <property type="match status" value="1"/>
</dbReference>
<accession>A0A290Z3C5</accession>
<reference evidence="2" key="1">
    <citation type="submission" date="2017-09" db="EMBL/GenBank/DDBJ databases">
        <title>Complete Genome Sequence of ansamitocin-producing Bacterium Actinosynnema pretiosum X47.</title>
        <authorList>
            <person name="Cao G."/>
            <person name="Zong G."/>
            <person name="Zhong C."/>
            <person name="Fu J."/>
        </authorList>
    </citation>
    <scope>NUCLEOTIDE SEQUENCE [LARGE SCALE GENOMIC DNA]</scope>
    <source>
        <strain evidence="2">X47</strain>
    </source>
</reference>
<gene>
    <name evidence="2" type="ORF">CNX65_09560</name>
</gene>
<proteinExistence type="predicted"/>
<dbReference type="KEGG" id="apre:CNX65_09560"/>
<name>A0A290Z3C5_9PSEU</name>
<dbReference type="EMBL" id="CP023445">
    <property type="protein sequence ID" value="ATE53508.1"/>
    <property type="molecule type" value="Genomic_DNA"/>
</dbReference>
<evidence type="ECO:0000313" key="3">
    <source>
        <dbReference type="Proteomes" id="UP000218505"/>
    </source>
</evidence>
<keyword evidence="3" id="KW-1185">Reference proteome</keyword>
<organism evidence="2 3">
    <name type="scientific">Actinosynnema pretiosum</name>
    <dbReference type="NCBI Taxonomy" id="42197"/>
    <lineage>
        <taxon>Bacteria</taxon>
        <taxon>Bacillati</taxon>
        <taxon>Actinomycetota</taxon>
        <taxon>Actinomycetes</taxon>
        <taxon>Pseudonocardiales</taxon>
        <taxon>Pseudonocardiaceae</taxon>
        <taxon>Actinosynnema</taxon>
    </lineage>
</organism>
<dbReference type="Gene3D" id="3.40.50.620">
    <property type="entry name" value="HUPs"/>
    <property type="match status" value="1"/>
</dbReference>
<dbReference type="InterPro" id="IPR006016">
    <property type="entry name" value="UspA"/>
</dbReference>
<dbReference type="SUPFAM" id="SSF52402">
    <property type="entry name" value="Adenine nucleotide alpha hydrolases-like"/>
    <property type="match status" value="1"/>
</dbReference>
<sequence>MNIGAIVVGVDGSERCRKALAWAMDEAVAQGRPLHVVNAWELCDEGERASRARSVALVENLLRQVCDGRDVVPEVVRHSVRGCASEVLSRRARGQAMLVLGEEGKVSASAPVVVAPAPRGPVD</sequence>
<dbReference type="Proteomes" id="UP000218505">
    <property type="component" value="Chromosome"/>
</dbReference>
<dbReference type="RefSeq" id="WP_096492449.1">
    <property type="nucleotide sequence ID" value="NZ_CP023445.1"/>
</dbReference>
<dbReference type="InterPro" id="IPR014729">
    <property type="entry name" value="Rossmann-like_a/b/a_fold"/>
</dbReference>
<dbReference type="AlphaFoldDB" id="A0A290Z3C5"/>
<protein>
    <submittedName>
        <fullName evidence="2">Universal stress protein UspA</fullName>
    </submittedName>
</protein>
<evidence type="ECO:0000259" key="1">
    <source>
        <dbReference type="Pfam" id="PF00582"/>
    </source>
</evidence>
<evidence type="ECO:0000313" key="2">
    <source>
        <dbReference type="EMBL" id="ATE53508.1"/>
    </source>
</evidence>
<feature type="domain" description="UspA" evidence="1">
    <location>
        <begin position="5"/>
        <end position="104"/>
    </location>
</feature>